<comment type="cofactor">
    <cofactor evidence="1">
        <name>pyridoxal 5'-phosphate</name>
        <dbReference type="ChEBI" id="CHEBI:597326"/>
    </cofactor>
</comment>
<dbReference type="EMBL" id="JAINVV010000016">
    <property type="protein sequence ID" value="MBY8826358.1"/>
    <property type="molecule type" value="Genomic_DNA"/>
</dbReference>
<protein>
    <submittedName>
        <fullName evidence="6">Threonine aldolase</fullName>
    </submittedName>
</protein>
<dbReference type="PANTHER" id="PTHR48097:SF9">
    <property type="entry name" value="L-THREONINE ALDOLASE"/>
    <property type="match status" value="1"/>
</dbReference>
<dbReference type="InterPro" id="IPR001597">
    <property type="entry name" value="ArAA_b-elim_lyase/Thr_aldolase"/>
</dbReference>
<comment type="subunit">
    <text evidence="3">Homotetramer.</text>
</comment>
<evidence type="ECO:0000256" key="2">
    <source>
        <dbReference type="ARBA" id="ARBA00006966"/>
    </source>
</evidence>
<dbReference type="Proteomes" id="UP000706039">
    <property type="component" value="Unassembled WGS sequence"/>
</dbReference>
<proteinExistence type="inferred from homology"/>
<dbReference type="Gene3D" id="3.90.1150.10">
    <property type="entry name" value="Aspartate Aminotransferase, domain 1"/>
    <property type="match status" value="1"/>
</dbReference>
<evidence type="ECO:0000256" key="3">
    <source>
        <dbReference type="ARBA" id="ARBA00011881"/>
    </source>
</evidence>
<dbReference type="InterPro" id="IPR015424">
    <property type="entry name" value="PyrdxlP-dep_Trfase"/>
</dbReference>
<evidence type="ECO:0000313" key="7">
    <source>
        <dbReference type="Proteomes" id="UP000706039"/>
    </source>
</evidence>
<sequence length="358" mass="37529">MIDEDLRLRAGCGRSLSYHGPADPRSLLKALADRPEAALAPDFYGNGGAVAQLEARTAALLGKPAASFMIKGVTAQLVLLRALTEIRTGAVVIPALGHMAVDEADAVDHLIAAPVIRLGGDGPYDVADLEALDETPAICVVELPLRRAAYRLLPLDALAALSEWCRARGVHLHVDGARIWEAAAGYGVSPAAIAALADSVYVSFYKGLGGLAGAALAGDHALLDMLKSWKTRLGGDLSTAFPYALAAFEGLDTKLPRMADYVARARTLAASLAERGLGPLPGVPHTNAFRILLPGVPDILTRANRAFARRHGIWLFNGFEAMADDRSAAEIVIGEAAMVLSDAEIAGWIGDMTGDGAE</sequence>
<gene>
    <name evidence="6" type="ORF">K7G82_28905</name>
</gene>
<dbReference type="InterPro" id="IPR015422">
    <property type="entry name" value="PyrdxlP-dep_Trfase_small"/>
</dbReference>
<feature type="domain" description="Aromatic amino acid beta-eliminating lyase/threonine aldolase" evidence="5">
    <location>
        <begin position="42"/>
        <end position="277"/>
    </location>
</feature>
<comment type="caution">
    <text evidence="6">The sequence shown here is derived from an EMBL/GenBank/DDBJ whole genome shotgun (WGS) entry which is preliminary data.</text>
</comment>
<comment type="similarity">
    <text evidence="2">Belongs to the threonine aldolase family.</text>
</comment>
<evidence type="ECO:0000256" key="4">
    <source>
        <dbReference type="ARBA" id="ARBA00022898"/>
    </source>
</evidence>
<dbReference type="PANTHER" id="PTHR48097">
    <property type="entry name" value="L-THREONINE ALDOLASE-RELATED"/>
    <property type="match status" value="1"/>
</dbReference>
<dbReference type="Pfam" id="PF01212">
    <property type="entry name" value="Beta_elim_lyase"/>
    <property type="match status" value="1"/>
</dbReference>
<accession>A0ABS7PYE2</accession>
<keyword evidence="4" id="KW-0663">Pyridoxal phosphate</keyword>
<evidence type="ECO:0000313" key="6">
    <source>
        <dbReference type="EMBL" id="MBY8826358.1"/>
    </source>
</evidence>
<organism evidence="6 7">
    <name type="scientific">Sphingomonas colocasiae</name>
    <dbReference type="NCBI Taxonomy" id="1848973"/>
    <lineage>
        <taxon>Bacteria</taxon>
        <taxon>Pseudomonadati</taxon>
        <taxon>Pseudomonadota</taxon>
        <taxon>Alphaproteobacteria</taxon>
        <taxon>Sphingomonadales</taxon>
        <taxon>Sphingomonadaceae</taxon>
        <taxon>Sphingomonas</taxon>
    </lineage>
</organism>
<evidence type="ECO:0000256" key="1">
    <source>
        <dbReference type="ARBA" id="ARBA00001933"/>
    </source>
</evidence>
<dbReference type="Gene3D" id="3.40.640.10">
    <property type="entry name" value="Type I PLP-dependent aspartate aminotransferase-like (Major domain)"/>
    <property type="match status" value="1"/>
</dbReference>
<reference evidence="6 7" key="1">
    <citation type="submission" date="2021-08" db="EMBL/GenBank/DDBJ databases">
        <authorList>
            <person name="Tuo L."/>
        </authorList>
    </citation>
    <scope>NUCLEOTIDE SEQUENCE [LARGE SCALE GENOMIC DNA]</scope>
    <source>
        <strain evidence="6 7">JCM 31229</strain>
    </source>
</reference>
<evidence type="ECO:0000259" key="5">
    <source>
        <dbReference type="Pfam" id="PF01212"/>
    </source>
</evidence>
<name>A0ABS7PYE2_9SPHN</name>
<dbReference type="SUPFAM" id="SSF53383">
    <property type="entry name" value="PLP-dependent transferases"/>
    <property type="match status" value="1"/>
</dbReference>
<dbReference type="RefSeq" id="WP_222993933.1">
    <property type="nucleotide sequence ID" value="NZ_JAINVV010000016.1"/>
</dbReference>
<keyword evidence="7" id="KW-1185">Reference proteome</keyword>
<dbReference type="InterPro" id="IPR015421">
    <property type="entry name" value="PyrdxlP-dep_Trfase_major"/>
</dbReference>